<name>A0A438H357_VITVI</name>
<evidence type="ECO:0000259" key="2">
    <source>
        <dbReference type="PROSITE" id="PS51016"/>
    </source>
</evidence>
<dbReference type="InterPro" id="IPR000857">
    <property type="entry name" value="MyTH4_dom"/>
</dbReference>
<dbReference type="GO" id="GO:0005856">
    <property type="term" value="C:cytoskeleton"/>
    <property type="evidence" value="ECO:0007669"/>
    <property type="project" value="InterPro"/>
</dbReference>
<organism evidence="3 4">
    <name type="scientific">Vitis vinifera</name>
    <name type="common">Grape</name>
    <dbReference type="NCBI Taxonomy" id="29760"/>
    <lineage>
        <taxon>Eukaryota</taxon>
        <taxon>Viridiplantae</taxon>
        <taxon>Streptophyta</taxon>
        <taxon>Embryophyta</taxon>
        <taxon>Tracheophyta</taxon>
        <taxon>Spermatophyta</taxon>
        <taxon>Magnoliopsida</taxon>
        <taxon>eudicotyledons</taxon>
        <taxon>Gunneridae</taxon>
        <taxon>Pentapetalae</taxon>
        <taxon>rosids</taxon>
        <taxon>Vitales</taxon>
        <taxon>Vitaceae</taxon>
        <taxon>Viteae</taxon>
        <taxon>Vitis</taxon>
    </lineage>
</organism>
<protein>
    <submittedName>
        <fullName evidence="3">Kinesin-like protein KIN-14E</fullName>
    </submittedName>
</protein>
<dbReference type="AlphaFoldDB" id="A0A438H357"/>
<dbReference type="SMART" id="SM00139">
    <property type="entry name" value="MyTH4"/>
    <property type="match status" value="1"/>
</dbReference>
<evidence type="ECO:0000256" key="1">
    <source>
        <dbReference type="SAM" id="MobiDB-lite"/>
    </source>
</evidence>
<dbReference type="Pfam" id="PF00784">
    <property type="entry name" value="MyTH4"/>
    <property type="match status" value="1"/>
</dbReference>
<dbReference type="PANTHER" id="PTHR46049">
    <property type="entry name" value="AGAP003327-PA"/>
    <property type="match status" value="1"/>
</dbReference>
<evidence type="ECO:0000313" key="3">
    <source>
        <dbReference type="EMBL" id="RVW78902.1"/>
    </source>
</evidence>
<feature type="compositionally biased region" description="Polar residues" evidence="1">
    <location>
        <begin position="24"/>
        <end position="38"/>
    </location>
</feature>
<dbReference type="PROSITE" id="PS51016">
    <property type="entry name" value="MYTH4"/>
    <property type="match status" value="1"/>
</dbReference>
<comment type="caution">
    <text evidence="3">The sequence shown here is derived from an EMBL/GenBank/DDBJ whole genome shotgun (WGS) entry which is preliminary data.</text>
</comment>
<dbReference type="PANTHER" id="PTHR46049:SF10">
    <property type="entry name" value="MYOSIN VIIA"/>
    <property type="match status" value="1"/>
</dbReference>
<accession>A0A438H357</accession>
<feature type="domain" description="MyTH4" evidence="2">
    <location>
        <begin position="1"/>
        <end position="199"/>
    </location>
</feature>
<dbReference type="InterPro" id="IPR038185">
    <property type="entry name" value="MyTH4_dom_sf"/>
</dbReference>
<dbReference type="Proteomes" id="UP000288805">
    <property type="component" value="Unassembled WGS sequence"/>
</dbReference>
<dbReference type="InterPro" id="IPR051724">
    <property type="entry name" value="Actin_motor_Myosin"/>
</dbReference>
<sequence length="248" mass="27451">MTIDMPPVMAQTVRTSRSSFSSSNGNETPLHNSATISNGDGYDSDGSNFAPLTPGALSAAIPAELAGAIPLIDRFQVGKDNFYAYERIELVGKLYKQTLKRPELRDELFAQISKQTRNNPDRQLLIRAWELMYLCASSMPPSKDIGGYLSEYVHNVAHGMNVDSEVQVLALYTLNALKRSIKAGPRHTIPGREEIEALLTGKKLTTIVFFLDETFEEIAYDMATTVADAVEVLKSFIFYIDLCTCVDI</sequence>
<proteinExistence type="predicted"/>
<dbReference type="Gene3D" id="1.25.40.530">
    <property type="entry name" value="MyTH4 domain"/>
    <property type="match status" value="1"/>
</dbReference>
<reference evidence="3 4" key="1">
    <citation type="journal article" date="2018" name="PLoS Genet.">
        <title>Population sequencing reveals clonal diversity and ancestral inbreeding in the grapevine cultivar Chardonnay.</title>
        <authorList>
            <person name="Roach M.J."/>
            <person name="Johnson D.L."/>
            <person name="Bohlmann J."/>
            <person name="van Vuuren H.J."/>
            <person name="Jones S.J."/>
            <person name="Pretorius I.S."/>
            <person name="Schmidt S.A."/>
            <person name="Borneman A.R."/>
        </authorList>
    </citation>
    <scope>NUCLEOTIDE SEQUENCE [LARGE SCALE GENOMIC DNA]</scope>
    <source>
        <strain evidence="4">cv. Chardonnay</strain>
        <tissue evidence="3">Leaf</tissue>
    </source>
</reference>
<feature type="region of interest" description="Disordered" evidence="1">
    <location>
        <begin position="12"/>
        <end position="39"/>
    </location>
</feature>
<dbReference type="EMBL" id="QGNW01000289">
    <property type="protein sequence ID" value="RVW78902.1"/>
    <property type="molecule type" value="Genomic_DNA"/>
</dbReference>
<evidence type="ECO:0000313" key="4">
    <source>
        <dbReference type="Proteomes" id="UP000288805"/>
    </source>
</evidence>
<gene>
    <name evidence="3" type="primary">KIN14E_1</name>
    <name evidence="3" type="ORF">CK203_043188</name>
</gene>